<feature type="transmembrane region" description="Helical" evidence="1">
    <location>
        <begin position="150"/>
        <end position="168"/>
    </location>
</feature>
<keyword evidence="1" id="KW-0472">Membrane</keyword>
<dbReference type="AlphaFoldDB" id="A0A369P3S5"/>
<comment type="caution">
    <text evidence="2">The sequence shown here is derived from an EMBL/GenBank/DDBJ whole genome shotgun (WGS) entry which is preliminary data.</text>
</comment>
<feature type="transmembrane region" description="Helical" evidence="1">
    <location>
        <begin position="24"/>
        <end position="42"/>
    </location>
</feature>
<evidence type="ECO:0000313" key="2">
    <source>
        <dbReference type="EMBL" id="RDC45895.1"/>
    </source>
</evidence>
<feature type="transmembrane region" description="Helical" evidence="1">
    <location>
        <begin position="88"/>
        <end position="108"/>
    </location>
</feature>
<organism evidence="2 3">
    <name type="scientific">Adlercreutzia equolifaciens subsp. celatus</name>
    <dbReference type="NCBI Taxonomy" id="394340"/>
    <lineage>
        <taxon>Bacteria</taxon>
        <taxon>Bacillati</taxon>
        <taxon>Actinomycetota</taxon>
        <taxon>Coriobacteriia</taxon>
        <taxon>Eggerthellales</taxon>
        <taxon>Eggerthellaceae</taxon>
        <taxon>Adlercreutzia</taxon>
    </lineage>
</organism>
<protein>
    <submittedName>
        <fullName evidence="2">Uncharacterized protein</fullName>
    </submittedName>
</protein>
<keyword evidence="1" id="KW-0812">Transmembrane</keyword>
<dbReference type="RefSeq" id="WP_114548612.1">
    <property type="nucleotide sequence ID" value="NZ_PPUT01000006.1"/>
</dbReference>
<feature type="transmembrane region" description="Helical" evidence="1">
    <location>
        <begin position="62"/>
        <end position="81"/>
    </location>
</feature>
<sequence>MVGITKDDGALPSQGLGGASEKSGLLVVLGYIGAQTWLPIVGVVADMYRGGDLALSGLNPLLFSYLVVLGTTACAASFARWRDEWSRGVFGAFAGALAAIAGAALLLVPERGASVAVAVLRVVSGALLGLGGGLLTMVWSERFGRLDAPARSRVSFLVVLAACLLAAFAQSIGIHWLLLAVVAVFSAVSSALFMVSASRGEAPLKPLRQ</sequence>
<gene>
    <name evidence="2" type="ORF">C1850_03550</name>
</gene>
<evidence type="ECO:0000313" key="3">
    <source>
        <dbReference type="Proteomes" id="UP000253805"/>
    </source>
</evidence>
<evidence type="ECO:0000256" key="1">
    <source>
        <dbReference type="SAM" id="Phobius"/>
    </source>
</evidence>
<dbReference type="EMBL" id="PPUT01000006">
    <property type="protein sequence ID" value="RDC45895.1"/>
    <property type="molecule type" value="Genomic_DNA"/>
</dbReference>
<feature type="transmembrane region" description="Helical" evidence="1">
    <location>
        <begin position="174"/>
        <end position="195"/>
    </location>
</feature>
<keyword evidence="1" id="KW-1133">Transmembrane helix</keyword>
<accession>A0A369P3S5</accession>
<dbReference type="Proteomes" id="UP000253805">
    <property type="component" value="Unassembled WGS sequence"/>
</dbReference>
<feature type="transmembrane region" description="Helical" evidence="1">
    <location>
        <begin position="114"/>
        <end position="138"/>
    </location>
</feature>
<name>A0A369P3S5_9ACTN</name>
<proteinExistence type="predicted"/>
<reference evidence="2 3" key="1">
    <citation type="journal article" date="2018" name="Elife">
        <title>Discovery and characterization of a prevalent human gut bacterial enzyme sufficient for the inactivation of a family of plant toxins.</title>
        <authorList>
            <person name="Koppel N."/>
            <person name="Bisanz J.E."/>
            <person name="Pandelia M.E."/>
            <person name="Turnbaugh P.J."/>
            <person name="Balskus E.P."/>
        </authorList>
    </citation>
    <scope>NUCLEOTIDE SEQUENCE [LARGE SCALE GENOMIC DNA]</scope>
    <source>
        <strain evidence="2 3">OB21 GAM 11</strain>
    </source>
</reference>